<reference evidence="2" key="1">
    <citation type="submission" date="2019-06" db="EMBL/GenBank/DDBJ databases">
        <title>The Complete Genome of Proteus mirabilis Siphophage Saba.</title>
        <authorList>
            <person name="Nyugen J."/>
            <person name="Harb L."/>
            <person name="Moreland R."/>
            <person name="Liu M."/>
            <person name="Ramsey J."/>
        </authorList>
    </citation>
    <scope>NUCLEOTIDE SEQUENCE [LARGE SCALE GENOMIC DNA]</scope>
</reference>
<dbReference type="Proteomes" id="UP000322840">
    <property type="component" value="Segment"/>
</dbReference>
<sequence>MIDFKKLSLEQIDNVVVNTMLDGETMVKGFNCPRELAPESIRLAQATARRIAIRMKSVALKYHRGNDWADDETFGKQLPALVLQRLADGQHIDALIYLAMAISMGVDASSTAKKTLDEHALLVNGLEQAMSYSESTLPPDVHNEVFRSIYVDDELTALVSGALKEGEKDVE</sequence>
<organism evidence="1 2">
    <name type="scientific">Proteus phage Saba</name>
    <dbReference type="NCBI Taxonomy" id="2596672"/>
    <lineage>
        <taxon>Viruses</taxon>
        <taxon>Duplodnaviria</taxon>
        <taxon>Heunggongvirae</taxon>
        <taxon>Uroviricota</taxon>
        <taxon>Caudoviricetes</taxon>
        <taxon>Casjensviridae</taxon>
        <taxon>Cenphatecvirus</taxon>
        <taxon>Cenphatecvirus saba</taxon>
    </lineage>
</organism>
<dbReference type="EMBL" id="MN062188">
    <property type="protein sequence ID" value="QEG09408.1"/>
    <property type="molecule type" value="Genomic_DNA"/>
</dbReference>
<keyword evidence="2" id="KW-1185">Reference proteome</keyword>
<evidence type="ECO:0000313" key="1">
    <source>
        <dbReference type="EMBL" id="QEG09408.1"/>
    </source>
</evidence>
<gene>
    <name evidence="1" type="ORF">CPT_Saba_035</name>
</gene>
<proteinExistence type="predicted"/>
<evidence type="ECO:0000313" key="2">
    <source>
        <dbReference type="Proteomes" id="UP000322840"/>
    </source>
</evidence>
<accession>A0A5B9N5M1</accession>
<protein>
    <submittedName>
        <fullName evidence="1">Uncharacterized protein</fullName>
    </submittedName>
</protein>
<name>A0A5B9N5M1_9CAUD</name>